<sequence>MALKTYEINYFKSKDACSIDWQNEEYSIKDLEASLISIECDDGELYHQLTLDDFKIKSFSDFEPVLMSENNYRLCFVAEVLIDLEKKELITFKKALVECNFQVVARLEFKKNGNDVLDENGDYAYLFEPDEDKFVELQLKD</sequence>
<dbReference type="AlphaFoldDB" id="A0A8I1X2N4"/>
<protein>
    <submittedName>
        <fullName evidence="1">Uncharacterized protein</fullName>
    </submittedName>
</protein>
<accession>A0A8I1X2N4</accession>
<evidence type="ECO:0000313" key="1">
    <source>
        <dbReference type="EMBL" id="MBO8223104.1"/>
    </source>
</evidence>
<comment type="caution">
    <text evidence="1">The sequence shown here is derived from an EMBL/GenBank/DDBJ whole genome shotgun (WGS) entry which is preliminary data.</text>
</comment>
<organism evidence="1 2">
    <name type="scientific">Prochlorococcus marinus str. XMU1401</name>
    <dbReference type="NCBI Taxonomy" id="2052594"/>
    <lineage>
        <taxon>Bacteria</taxon>
        <taxon>Bacillati</taxon>
        <taxon>Cyanobacteriota</taxon>
        <taxon>Cyanophyceae</taxon>
        <taxon>Synechococcales</taxon>
        <taxon>Prochlorococcaceae</taxon>
        <taxon>Prochlorococcus</taxon>
    </lineage>
</organism>
<reference evidence="1" key="1">
    <citation type="submission" date="2020-03" db="EMBL/GenBank/DDBJ databases">
        <title>Genome differentiation and subclade ecological adaptation of Prochlorococcus HLII clade in the global ocean.</title>
        <authorList>
            <person name="Yan W."/>
            <person name="Fen X."/>
            <person name="Zhang W."/>
        </authorList>
    </citation>
    <scope>NUCLEOTIDE SEQUENCE</scope>
    <source>
        <strain evidence="1">XMU1401</strain>
    </source>
</reference>
<evidence type="ECO:0000313" key="2">
    <source>
        <dbReference type="Proteomes" id="UP000666562"/>
    </source>
</evidence>
<dbReference type="EMBL" id="JAAORC010000002">
    <property type="protein sequence ID" value="MBO8223104.1"/>
    <property type="molecule type" value="Genomic_DNA"/>
</dbReference>
<dbReference type="RefSeq" id="WP_209044435.1">
    <property type="nucleotide sequence ID" value="NZ_JAAORC010000002.1"/>
</dbReference>
<gene>
    <name evidence="1" type="ORF">HA142_06215</name>
</gene>
<proteinExistence type="predicted"/>
<name>A0A8I1X2N4_PROMR</name>
<dbReference type="Proteomes" id="UP000666562">
    <property type="component" value="Unassembled WGS sequence"/>
</dbReference>